<dbReference type="Proteomes" id="UP001168478">
    <property type="component" value="Unassembled WGS sequence"/>
</dbReference>
<feature type="region of interest" description="Disordered" evidence="1">
    <location>
        <begin position="20"/>
        <end position="39"/>
    </location>
</feature>
<evidence type="ECO:0000256" key="1">
    <source>
        <dbReference type="SAM" id="MobiDB-lite"/>
    </source>
</evidence>
<sequence length="87" mass="9651">MSVKSFPEYGKAHMAMRKSLYGSAERQQGNSRQGETAEYQTDNENAVFNVFAAVVPVGSLQADYGAVVEEFFNISNIPKVRNESCPR</sequence>
<reference evidence="3" key="1">
    <citation type="submission" date="2023-06" db="EMBL/GenBank/DDBJ databases">
        <authorList>
            <person name="Zeman M."/>
            <person name="Kubasova T."/>
            <person name="Jahodarova E."/>
            <person name="Nykrynova M."/>
            <person name="Rychlik I."/>
        </authorList>
    </citation>
    <scope>NUCLEOTIDE SEQUENCE</scope>
    <source>
        <strain evidence="3">ET15</strain>
        <strain evidence="2">ET37</strain>
    </source>
</reference>
<accession>A0AAW7JS67</accession>
<keyword evidence="4" id="KW-1185">Reference proteome</keyword>
<comment type="caution">
    <text evidence="3">The sequence shown here is derived from an EMBL/GenBank/DDBJ whole genome shotgun (WGS) entry which is preliminary data.</text>
</comment>
<protein>
    <submittedName>
        <fullName evidence="3">Uncharacterized protein</fullName>
    </submittedName>
</protein>
<dbReference type="AlphaFoldDB" id="A0AAW7JS67"/>
<feature type="compositionally biased region" description="Polar residues" evidence="1">
    <location>
        <begin position="25"/>
        <end position="39"/>
    </location>
</feature>
<evidence type="ECO:0000313" key="5">
    <source>
        <dbReference type="Proteomes" id="UP001168478"/>
    </source>
</evidence>
<gene>
    <name evidence="2" type="ORF">QVN81_02505</name>
    <name evidence="3" type="ORF">QVN84_04095</name>
</gene>
<name>A0AAW7JS67_9BACT</name>
<evidence type="ECO:0000313" key="4">
    <source>
        <dbReference type="Proteomes" id="UP001167831"/>
    </source>
</evidence>
<dbReference type="EMBL" id="JAUEIE010000002">
    <property type="protein sequence ID" value="MDN0021901.1"/>
    <property type="molecule type" value="Genomic_DNA"/>
</dbReference>
<evidence type="ECO:0000313" key="3">
    <source>
        <dbReference type="EMBL" id="MDN0024706.1"/>
    </source>
</evidence>
<dbReference type="EMBL" id="JAUEIF010000002">
    <property type="protein sequence ID" value="MDN0024706.1"/>
    <property type="molecule type" value="Genomic_DNA"/>
</dbReference>
<organism evidence="3 5">
    <name type="scientific">Leyella lascolaii</name>
    <dbReference type="NCBI Taxonomy" id="1776379"/>
    <lineage>
        <taxon>Bacteria</taxon>
        <taxon>Pseudomonadati</taxon>
        <taxon>Bacteroidota</taxon>
        <taxon>Bacteroidia</taxon>
        <taxon>Bacteroidales</taxon>
        <taxon>Prevotellaceae</taxon>
        <taxon>Leyella</taxon>
    </lineage>
</organism>
<dbReference type="Proteomes" id="UP001167831">
    <property type="component" value="Unassembled WGS sequence"/>
</dbReference>
<proteinExistence type="predicted"/>
<evidence type="ECO:0000313" key="2">
    <source>
        <dbReference type="EMBL" id="MDN0021901.1"/>
    </source>
</evidence>
<reference evidence="3" key="2">
    <citation type="submission" date="2023-08" db="EMBL/GenBank/DDBJ databases">
        <title>Identification and characterization of horizontal gene transfer across gut microbiota members of farm animals based on homology search.</title>
        <authorList>
            <person name="Schwarzerova J."/>
            <person name="Nykrynova M."/>
            <person name="Jureckova K."/>
            <person name="Cejkova D."/>
            <person name="Rychlik I."/>
        </authorList>
    </citation>
    <scope>NUCLEOTIDE SEQUENCE</scope>
    <source>
        <strain evidence="3">ET15</strain>
        <strain evidence="2">ET37</strain>
    </source>
</reference>
<dbReference type="RefSeq" id="WP_289824632.1">
    <property type="nucleotide sequence ID" value="NZ_JAUEIE010000002.1"/>
</dbReference>